<evidence type="ECO:0000256" key="1">
    <source>
        <dbReference type="ARBA" id="ARBA00022679"/>
    </source>
</evidence>
<evidence type="ECO:0000256" key="11">
    <source>
        <dbReference type="SAM" id="MobiDB-lite"/>
    </source>
</evidence>
<dbReference type="Pfam" id="PF17919">
    <property type="entry name" value="RT_RNaseH_2"/>
    <property type="match status" value="1"/>
</dbReference>
<dbReference type="Gene3D" id="3.10.10.10">
    <property type="entry name" value="HIV Type 1 Reverse Transcriptase, subunit A, domain 1"/>
    <property type="match status" value="1"/>
</dbReference>
<dbReference type="GO" id="GO:0004190">
    <property type="term" value="F:aspartic-type endopeptidase activity"/>
    <property type="evidence" value="ECO:0007669"/>
    <property type="project" value="InterPro"/>
</dbReference>
<dbReference type="GO" id="GO:0004519">
    <property type="term" value="F:endonuclease activity"/>
    <property type="evidence" value="ECO:0007669"/>
    <property type="project" value="UniProtKB-KW"/>
</dbReference>
<dbReference type="InterPro" id="IPR050951">
    <property type="entry name" value="Retrovirus_Pol_polyprotein"/>
</dbReference>
<feature type="region of interest" description="Disordered" evidence="11">
    <location>
        <begin position="185"/>
        <end position="238"/>
    </location>
</feature>
<dbReference type="Pfam" id="PF00078">
    <property type="entry name" value="RVT_1"/>
    <property type="match status" value="1"/>
</dbReference>
<dbReference type="CDD" id="cd01647">
    <property type="entry name" value="RT_LTR"/>
    <property type="match status" value="1"/>
</dbReference>
<keyword evidence="10" id="KW-0863">Zinc-finger</keyword>
<dbReference type="FunFam" id="3.30.420.10:FF:000063">
    <property type="entry name" value="Retrovirus-related Pol polyprotein from transposon 297-like Protein"/>
    <property type="match status" value="1"/>
</dbReference>
<evidence type="ECO:0000256" key="5">
    <source>
        <dbReference type="ARBA" id="ARBA00022801"/>
    </source>
</evidence>
<dbReference type="InterPro" id="IPR021109">
    <property type="entry name" value="Peptidase_aspartic_dom_sf"/>
</dbReference>
<evidence type="ECO:0000256" key="3">
    <source>
        <dbReference type="ARBA" id="ARBA00022722"/>
    </source>
</evidence>
<dbReference type="OrthoDB" id="6143739at2759"/>
<evidence type="ECO:0000313" key="16">
    <source>
        <dbReference type="Proteomes" id="UP000215902"/>
    </source>
</evidence>
<dbReference type="PANTHER" id="PTHR37984">
    <property type="entry name" value="PROTEIN CBG26694"/>
    <property type="match status" value="1"/>
</dbReference>
<evidence type="ECO:0000259" key="12">
    <source>
        <dbReference type="PROSITE" id="PS50158"/>
    </source>
</evidence>
<dbReference type="CDD" id="cd09274">
    <property type="entry name" value="RNase_HI_RT_Ty3"/>
    <property type="match status" value="1"/>
</dbReference>
<accession>A0A267FRX0</accession>
<keyword evidence="9" id="KW-0695">RNA-directed DNA polymerase</keyword>
<keyword evidence="2" id="KW-0548">Nucleotidyltransferase</keyword>
<dbReference type="FunFam" id="3.30.70.270:FF:000026">
    <property type="entry name" value="Transposon Ty3-G Gag-Pol polyprotein"/>
    <property type="match status" value="1"/>
</dbReference>
<dbReference type="PROSITE" id="PS00141">
    <property type="entry name" value="ASP_PROTEASE"/>
    <property type="match status" value="1"/>
</dbReference>
<dbReference type="InterPro" id="IPR041588">
    <property type="entry name" value="Integrase_H2C2"/>
</dbReference>
<protein>
    <recommendedName>
        <fullName evidence="17">Reverse transcriptase</fullName>
    </recommendedName>
</protein>
<evidence type="ECO:0000256" key="6">
    <source>
        <dbReference type="ARBA" id="ARBA00022842"/>
    </source>
</evidence>
<organism evidence="15 16">
    <name type="scientific">Macrostomum lignano</name>
    <dbReference type="NCBI Taxonomy" id="282301"/>
    <lineage>
        <taxon>Eukaryota</taxon>
        <taxon>Metazoa</taxon>
        <taxon>Spiralia</taxon>
        <taxon>Lophotrochozoa</taxon>
        <taxon>Platyhelminthes</taxon>
        <taxon>Rhabditophora</taxon>
        <taxon>Macrostomorpha</taxon>
        <taxon>Macrostomida</taxon>
        <taxon>Macrostomidae</taxon>
        <taxon>Macrostomum</taxon>
    </lineage>
</organism>
<dbReference type="InterPro" id="IPR041577">
    <property type="entry name" value="RT_RNaseH_2"/>
</dbReference>
<dbReference type="FunFam" id="1.10.340.70:FF:000003">
    <property type="entry name" value="Protein CBG25708"/>
    <property type="match status" value="1"/>
</dbReference>
<evidence type="ECO:0000256" key="2">
    <source>
        <dbReference type="ARBA" id="ARBA00022695"/>
    </source>
</evidence>
<comment type="caution">
    <text evidence="15">The sequence shown here is derived from an EMBL/GenBank/DDBJ whole genome shotgun (WGS) entry which is preliminary data.</text>
</comment>
<dbReference type="Gene3D" id="1.10.340.70">
    <property type="match status" value="1"/>
</dbReference>
<keyword evidence="5" id="KW-0378">Hydrolase</keyword>
<dbReference type="EMBL" id="NIVC01000860">
    <property type="protein sequence ID" value="PAA75827.1"/>
    <property type="molecule type" value="Genomic_DNA"/>
</dbReference>
<keyword evidence="7" id="KW-0694">RNA-binding</keyword>
<keyword evidence="4" id="KW-0255">Endonuclease</keyword>
<evidence type="ECO:0000256" key="9">
    <source>
        <dbReference type="ARBA" id="ARBA00022918"/>
    </source>
</evidence>
<feature type="domain" description="Reverse transcriptase" evidence="13">
    <location>
        <begin position="478"/>
        <end position="656"/>
    </location>
</feature>
<proteinExistence type="predicted"/>
<dbReference type="Gene3D" id="2.40.70.10">
    <property type="entry name" value="Acid Proteases"/>
    <property type="match status" value="1"/>
</dbReference>
<evidence type="ECO:0000259" key="14">
    <source>
        <dbReference type="PROSITE" id="PS50994"/>
    </source>
</evidence>
<keyword evidence="1" id="KW-0808">Transferase</keyword>
<dbReference type="InterPro" id="IPR043128">
    <property type="entry name" value="Rev_trsase/Diguanyl_cyclase"/>
</dbReference>
<keyword evidence="10" id="KW-0862">Zinc</keyword>
<evidence type="ECO:0000256" key="10">
    <source>
        <dbReference type="PROSITE-ProRule" id="PRU00047"/>
    </source>
</evidence>
<dbReference type="GO" id="GO:0008270">
    <property type="term" value="F:zinc ion binding"/>
    <property type="evidence" value="ECO:0007669"/>
    <property type="project" value="UniProtKB-KW"/>
</dbReference>
<name>A0A267FRX0_9PLAT</name>
<dbReference type="STRING" id="282301.A0A267FRX0"/>
<dbReference type="InterPro" id="IPR000477">
    <property type="entry name" value="RT_dom"/>
</dbReference>
<dbReference type="GO" id="GO:0015074">
    <property type="term" value="P:DNA integration"/>
    <property type="evidence" value="ECO:0007669"/>
    <property type="project" value="UniProtKB-KW"/>
</dbReference>
<dbReference type="GO" id="GO:0003723">
    <property type="term" value="F:RNA binding"/>
    <property type="evidence" value="ECO:0007669"/>
    <property type="project" value="UniProtKB-KW"/>
</dbReference>
<dbReference type="Gene3D" id="3.30.420.10">
    <property type="entry name" value="Ribonuclease H-like superfamily/Ribonuclease H"/>
    <property type="match status" value="1"/>
</dbReference>
<dbReference type="InterPro" id="IPR001878">
    <property type="entry name" value="Znf_CCHC"/>
</dbReference>
<keyword evidence="16" id="KW-1185">Reference proteome</keyword>
<evidence type="ECO:0000259" key="13">
    <source>
        <dbReference type="PROSITE" id="PS50878"/>
    </source>
</evidence>
<dbReference type="PROSITE" id="PS50994">
    <property type="entry name" value="INTEGRASE"/>
    <property type="match status" value="1"/>
</dbReference>
<evidence type="ECO:0000313" key="15">
    <source>
        <dbReference type="EMBL" id="PAA75827.1"/>
    </source>
</evidence>
<dbReference type="SMART" id="SM00343">
    <property type="entry name" value="ZnF_C2HC"/>
    <property type="match status" value="2"/>
</dbReference>
<dbReference type="InterPro" id="IPR001584">
    <property type="entry name" value="Integrase_cat-core"/>
</dbReference>
<dbReference type="Gene3D" id="3.30.70.270">
    <property type="match status" value="2"/>
</dbReference>
<dbReference type="InterPro" id="IPR043502">
    <property type="entry name" value="DNA/RNA_pol_sf"/>
</dbReference>
<keyword evidence="6" id="KW-0460">Magnesium</keyword>
<keyword evidence="10" id="KW-0479">Metal-binding</keyword>
<dbReference type="PROSITE" id="PS50878">
    <property type="entry name" value="RT_POL"/>
    <property type="match status" value="1"/>
</dbReference>
<evidence type="ECO:0000256" key="4">
    <source>
        <dbReference type="ARBA" id="ARBA00022759"/>
    </source>
</evidence>
<dbReference type="InterPro" id="IPR036397">
    <property type="entry name" value="RNaseH_sf"/>
</dbReference>
<keyword evidence="8" id="KW-0229">DNA integration</keyword>
<dbReference type="InterPro" id="IPR012337">
    <property type="entry name" value="RNaseH-like_sf"/>
</dbReference>
<sequence length="1320" mass="145298">MATSSALGGIPILTANTNIEVWLERLDHYFTCKEVKEEAKVATLVTAIGEEAYTVLRNLCLPAKVSDKSLAQLTKILEDHYAPKPSELAARFRFQRRLQQPGESLAEFVASLKALSSHCNFSASPCEHCHFGGTLDERLRDQLVFGLHSDAYRAKLLEEKNPTFNSLQERVLSLEAVERSSSEMAQKSAAQVAQLRAHQLNKRQGPKPALEGSQQRKGGGNNSRSGVGSSGNTGSGTCASCGGAHSRQQCKLRDAKCHACGKTGHIRKVCRSAKLHFLQEATPTPPPEASAQLPIFAVQPAGGNAGPTVQLQVNGQPCRFVIDTGSAVTLMPEFLQLMLLPRLSMSPSVAVLRTFTDEQFRPLGQALVSVQQDGQQLQLPLLIVKHGDTALLGRDWLAKLRLDWPSIMAQVHAVHDSEDIGSIVKEFAPVFEDGLGEFRHGQVRLQVSEDAQPRFFKPRPVPYALRERVDAELQRMESSGIITAVKHSDWAAPIVPVVKKDGSVRICGDYKLTYNAASKPEHYPLPRIEDLFAKLGGGCKWTKLDLSNAFLQLPLADDSKAFLTINTPRGLFQVNRLPFGITSASAIFQRTLDTLLGDLDAVQVFVDDILVTGSTLQQHKRNLALVLRRLKDAGLRLNKEKCKFFEDSVEYLGHRIDASGLKPLPDRVAAVQDAPAPKDVSQLRSFLGMLAQYCKFLPNLSTVLAPLHQLLAKNTRWSWGPPQQQAFAEAKRLLLESPILVHYNPNLPLRLECDASPYGLGVVLTHRIDDKDCAVAFASRSLTAAQRGYSQLDKEALAIMFGLHRFHQFLYGRRFTIVTDHLPLLGLLGERKGIPAHAAARMQRWAIRLSSYDYTLEFRPTEKHANCDSLSRLPLPHLFEEEPAVNSLLLDEGSGSAITALAVARHTRTDVSLGRVLRCLQTGAPIGDDLSDFARRQSELSVDQDCVLWGARVVVPTALRQRVIQELHQAHPGISRMRALARSYVWWPGLDGDLEAAAKSCRTCQLNQPDPPKAPVQPWPLPSEPWERLHIDFAGPVDGHTYLVVVDAHSKWPEVQRMRGTTSAATIAALREMFARQGIPRTLVSDNGPQFASAEFAEFTRANGIRHVFSAPFHPATNGQAERFVQVLKRHLLKSGHSDVELQRLLLSYRNTPHSISGAAPSQLLIGRRLRCRLDLLAPSLADDVQRRQERQLQGRRPAREFQPGDHVLLRDYSAGARAGDTPRWAEGVVTGAGSRNYTVDSERGQHFRHADQLVAARADSADTVHSPPATDDGAARVTAACKALTPQPSPTRPAGRHPALTTSMRAACDTSRALHGGTH</sequence>
<feature type="domain" description="CCHC-type" evidence="12">
    <location>
        <begin position="256"/>
        <end position="272"/>
    </location>
</feature>
<dbReference type="SUPFAM" id="SSF50630">
    <property type="entry name" value="Acid proteases"/>
    <property type="match status" value="1"/>
</dbReference>
<dbReference type="PROSITE" id="PS50158">
    <property type="entry name" value="ZF_CCHC"/>
    <property type="match status" value="1"/>
</dbReference>
<evidence type="ECO:0000256" key="7">
    <source>
        <dbReference type="ARBA" id="ARBA00022884"/>
    </source>
</evidence>
<dbReference type="InterPro" id="IPR001969">
    <property type="entry name" value="Aspartic_peptidase_AS"/>
</dbReference>
<dbReference type="SUPFAM" id="SSF53098">
    <property type="entry name" value="Ribonuclease H-like"/>
    <property type="match status" value="1"/>
</dbReference>
<dbReference type="PANTHER" id="PTHR37984:SF12">
    <property type="entry name" value="RIBONUCLEASE H"/>
    <property type="match status" value="1"/>
</dbReference>
<gene>
    <name evidence="15" type="ORF">BOX15_Mlig026022g1</name>
</gene>
<reference evidence="15 16" key="1">
    <citation type="submission" date="2017-06" db="EMBL/GenBank/DDBJ databases">
        <title>A platform for efficient transgenesis in Macrostomum lignano, a flatworm model organism for stem cell research.</title>
        <authorList>
            <person name="Berezikov E."/>
        </authorList>
    </citation>
    <scope>NUCLEOTIDE SEQUENCE [LARGE SCALE GENOMIC DNA]</scope>
    <source>
        <strain evidence="15">DV1</strain>
        <tissue evidence="15">Whole organism</tissue>
    </source>
</reference>
<dbReference type="GO" id="GO:0003964">
    <property type="term" value="F:RNA-directed DNA polymerase activity"/>
    <property type="evidence" value="ECO:0007669"/>
    <property type="project" value="UniProtKB-KW"/>
</dbReference>
<dbReference type="GO" id="GO:0006508">
    <property type="term" value="P:proteolysis"/>
    <property type="evidence" value="ECO:0007669"/>
    <property type="project" value="InterPro"/>
</dbReference>
<feature type="domain" description="Integrase catalytic" evidence="14">
    <location>
        <begin position="1021"/>
        <end position="1169"/>
    </location>
</feature>
<dbReference type="Pfam" id="PF00665">
    <property type="entry name" value="rve"/>
    <property type="match status" value="1"/>
</dbReference>
<dbReference type="SUPFAM" id="SSF56672">
    <property type="entry name" value="DNA/RNA polymerases"/>
    <property type="match status" value="1"/>
</dbReference>
<dbReference type="Pfam" id="PF17921">
    <property type="entry name" value="Integrase_H2C2"/>
    <property type="match status" value="1"/>
</dbReference>
<dbReference type="FunFam" id="3.10.20.370:FF:000001">
    <property type="entry name" value="Retrovirus-related Pol polyprotein from transposon 17.6-like protein"/>
    <property type="match status" value="1"/>
</dbReference>
<keyword evidence="3" id="KW-0540">Nuclease</keyword>
<dbReference type="Proteomes" id="UP000215902">
    <property type="component" value="Unassembled WGS sequence"/>
</dbReference>
<evidence type="ECO:0000256" key="8">
    <source>
        <dbReference type="ARBA" id="ARBA00022908"/>
    </source>
</evidence>
<evidence type="ECO:0008006" key="17">
    <source>
        <dbReference type="Google" id="ProtNLM"/>
    </source>
</evidence>